<name>A0A072NIR8_SCHAZ</name>
<evidence type="ECO:0000259" key="7">
    <source>
        <dbReference type="Pfam" id="PF01029"/>
    </source>
</evidence>
<dbReference type="Gene3D" id="1.10.940.10">
    <property type="entry name" value="NusB-like"/>
    <property type="match status" value="1"/>
</dbReference>
<evidence type="ECO:0000313" key="8">
    <source>
        <dbReference type="EMBL" id="KEF37406.1"/>
    </source>
</evidence>
<dbReference type="RefSeq" id="WP_003332484.1">
    <property type="nucleotide sequence ID" value="NZ_JJRY01000015.1"/>
</dbReference>
<keyword evidence="5 6" id="KW-0804">Transcription</keyword>
<sequence length="131" mass="15222">MKRRTAREKALQSLFQIDRSQIEPIEAIRYTLEDDESDPFLEDLVIGTTKNLIEIDKHISENLEKWTIERLGNIDRSILRMATYELIFLEDIPYSVSMDEAIELAKKFGDDTSSKFINSVLSKIKNKLAQK</sequence>
<dbReference type="GO" id="GO:0005829">
    <property type="term" value="C:cytosol"/>
    <property type="evidence" value="ECO:0007669"/>
    <property type="project" value="TreeGrafter"/>
</dbReference>
<dbReference type="Pfam" id="PF01029">
    <property type="entry name" value="NusB"/>
    <property type="match status" value="1"/>
</dbReference>
<reference evidence="8 9" key="1">
    <citation type="submission" date="2014-04" db="EMBL/GenBank/DDBJ databases">
        <title>Draft genome sequence of Bacillus azotoformans MEV2011, a (co-) denitrifying strain unable to grow in the presence of oxygen.</title>
        <authorList>
            <person name="Nielsen M."/>
            <person name="Schreiber L."/>
            <person name="Finster K."/>
            <person name="Schramm A."/>
        </authorList>
    </citation>
    <scope>NUCLEOTIDE SEQUENCE [LARGE SCALE GENOMIC DNA]</scope>
    <source>
        <strain evidence="8 9">MEV2011</strain>
    </source>
</reference>
<organism evidence="8 9">
    <name type="scientific">Schinkia azotoformans MEV2011</name>
    <dbReference type="NCBI Taxonomy" id="1348973"/>
    <lineage>
        <taxon>Bacteria</taxon>
        <taxon>Bacillati</taxon>
        <taxon>Bacillota</taxon>
        <taxon>Bacilli</taxon>
        <taxon>Bacillales</taxon>
        <taxon>Bacillaceae</taxon>
        <taxon>Calidifontibacillus/Schinkia group</taxon>
        <taxon>Schinkia</taxon>
    </lineage>
</organism>
<comment type="similarity">
    <text evidence="1 6">Belongs to the NusB family.</text>
</comment>
<dbReference type="Proteomes" id="UP000027936">
    <property type="component" value="Unassembled WGS sequence"/>
</dbReference>
<evidence type="ECO:0000256" key="1">
    <source>
        <dbReference type="ARBA" id="ARBA00005952"/>
    </source>
</evidence>
<dbReference type="PANTHER" id="PTHR11078:SF3">
    <property type="entry name" value="ANTITERMINATION NUSB DOMAIN-CONTAINING PROTEIN"/>
    <property type="match status" value="1"/>
</dbReference>
<dbReference type="InterPro" id="IPR006027">
    <property type="entry name" value="NusB_RsmB_TIM44"/>
</dbReference>
<dbReference type="AlphaFoldDB" id="A0A072NIR8"/>
<dbReference type="PATRIC" id="fig|1348973.3.peg.3320"/>
<dbReference type="NCBIfam" id="TIGR01951">
    <property type="entry name" value="nusB"/>
    <property type="match status" value="1"/>
</dbReference>
<dbReference type="PANTHER" id="PTHR11078">
    <property type="entry name" value="N UTILIZATION SUBSTANCE PROTEIN B-RELATED"/>
    <property type="match status" value="1"/>
</dbReference>
<comment type="caution">
    <text evidence="8">The sequence shown here is derived from an EMBL/GenBank/DDBJ whole genome shotgun (WGS) entry which is preliminary data.</text>
</comment>
<dbReference type="EMBL" id="JJRY01000015">
    <property type="protein sequence ID" value="KEF37406.1"/>
    <property type="molecule type" value="Genomic_DNA"/>
</dbReference>
<proteinExistence type="inferred from homology"/>
<comment type="function">
    <text evidence="6">Involved in transcription antitermination. Required for transcription of ribosomal RNA (rRNA) genes. Binds specifically to the boxA antiterminator sequence of the ribosomal RNA (rrn) operons.</text>
</comment>
<keyword evidence="2 6" id="KW-0889">Transcription antitermination</keyword>
<protein>
    <recommendedName>
        <fullName evidence="6">Transcription antitermination protein NusB</fullName>
    </recommendedName>
    <alternativeName>
        <fullName evidence="6">Antitermination factor NusB</fullName>
    </alternativeName>
</protein>
<dbReference type="GO" id="GO:0006353">
    <property type="term" value="P:DNA-templated transcription termination"/>
    <property type="evidence" value="ECO:0007669"/>
    <property type="project" value="UniProtKB-UniRule"/>
</dbReference>
<evidence type="ECO:0000313" key="9">
    <source>
        <dbReference type="Proteomes" id="UP000027936"/>
    </source>
</evidence>
<evidence type="ECO:0000256" key="6">
    <source>
        <dbReference type="HAMAP-Rule" id="MF_00073"/>
    </source>
</evidence>
<dbReference type="InterPro" id="IPR011605">
    <property type="entry name" value="NusB_fam"/>
</dbReference>
<evidence type="ECO:0000256" key="3">
    <source>
        <dbReference type="ARBA" id="ARBA00022884"/>
    </source>
</evidence>
<gene>
    <name evidence="6" type="primary">nusB</name>
    <name evidence="8" type="ORF">M670_03444</name>
</gene>
<accession>A0A072NIR8</accession>
<dbReference type="OrthoDB" id="9811381at2"/>
<keyword evidence="4 6" id="KW-0805">Transcription regulation</keyword>
<evidence type="ECO:0000256" key="4">
    <source>
        <dbReference type="ARBA" id="ARBA00023015"/>
    </source>
</evidence>
<evidence type="ECO:0000256" key="2">
    <source>
        <dbReference type="ARBA" id="ARBA00022814"/>
    </source>
</evidence>
<keyword evidence="3 6" id="KW-0694">RNA-binding</keyword>
<dbReference type="GeneID" id="89467557"/>
<dbReference type="GO" id="GO:0031564">
    <property type="term" value="P:transcription antitermination"/>
    <property type="evidence" value="ECO:0007669"/>
    <property type="project" value="UniProtKB-KW"/>
</dbReference>
<dbReference type="SUPFAM" id="SSF48013">
    <property type="entry name" value="NusB-like"/>
    <property type="match status" value="1"/>
</dbReference>
<feature type="domain" description="NusB/RsmB/TIM44" evidence="7">
    <location>
        <begin position="5"/>
        <end position="124"/>
    </location>
</feature>
<dbReference type="InterPro" id="IPR035926">
    <property type="entry name" value="NusB-like_sf"/>
</dbReference>
<dbReference type="HAMAP" id="MF_00073">
    <property type="entry name" value="NusB"/>
    <property type="match status" value="1"/>
</dbReference>
<evidence type="ECO:0000256" key="5">
    <source>
        <dbReference type="ARBA" id="ARBA00023163"/>
    </source>
</evidence>
<dbReference type="GO" id="GO:0003723">
    <property type="term" value="F:RNA binding"/>
    <property type="evidence" value="ECO:0007669"/>
    <property type="project" value="UniProtKB-UniRule"/>
</dbReference>